<protein>
    <submittedName>
        <fullName evidence="1">Uncharacterized protein</fullName>
    </submittedName>
</protein>
<evidence type="ECO:0000313" key="2">
    <source>
        <dbReference type="Proteomes" id="UP001177021"/>
    </source>
</evidence>
<dbReference type="EMBL" id="CASHSV030000109">
    <property type="protein sequence ID" value="CAJ2648341.1"/>
    <property type="molecule type" value="Genomic_DNA"/>
</dbReference>
<name>A0ACB0JU55_TRIPR</name>
<organism evidence="1 2">
    <name type="scientific">Trifolium pratense</name>
    <name type="common">Red clover</name>
    <dbReference type="NCBI Taxonomy" id="57577"/>
    <lineage>
        <taxon>Eukaryota</taxon>
        <taxon>Viridiplantae</taxon>
        <taxon>Streptophyta</taxon>
        <taxon>Embryophyta</taxon>
        <taxon>Tracheophyta</taxon>
        <taxon>Spermatophyta</taxon>
        <taxon>Magnoliopsida</taxon>
        <taxon>eudicotyledons</taxon>
        <taxon>Gunneridae</taxon>
        <taxon>Pentapetalae</taxon>
        <taxon>rosids</taxon>
        <taxon>fabids</taxon>
        <taxon>Fabales</taxon>
        <taxon>Fabaceae</taxon>
        <taxon>Papilionoideae</taxon>
        <taxon>50 kb inversion clade</taxon>
        <taxon>NPAAA clade</taxon>
        <taxon>Hologalegina</taxon>
        <taxon>IRL clade</taxon>
        <taxon>Trifolieae</taxon>
        <taxon>Trifolium</taxon>
    </lineage>
</organism>
<sequence length="578" mass="64286">MRRKLHLSKIYSFACGRQSFKGGEHSHIGERGYSRVVLCNQPESIEEGIKKYVDNSIRSTKYTIATFLPKSLFEQFRRVANFYFLVIGSLAFTNLGAILPLVIVIGARLLWSKRVLKIGVSDKTGTLTCNSMEFLKCSIAGVAYGRGVTEVERVMNRRNDSPLINDINDSSIINELLPIKGFNFTDERIMNGNWVNEPNANIIQKTLILAYRELDEEQYKEFDNEFSLAKISITADRETLIDEVSDKIESDLILLGATAVEDKLQNGVPDCIDKLAQAGIKIWVLTGDKMETAINIGLLRQKMKQLIIQLESPEIKALEKAEDKSAVEKASRENIRHQISEGAQQLAASRGTYEEAFALIIDGKSLAYALEDNTKDMFLDLAIRCASVICCRSSPKQKTLVTRLVKSGTGKTTLAIGDGANDVGMLQEADIGVGISGVEGMQAVMSSDIAIAQFCYLERLLSCNIIGFISAIMIFFFCTNAMEIQAFDKEGRTADNDILGATMYTCVIWVVNLQMTLAISYFTLIQHVFVWGTIALWYIFLIFYGAIPPGISTNAYKVFIDIVCGHLNTHTILLLLNN</sequence>
<gene>
    <name evidence="1" type="ORF">MILVUS5_LOCUS16711</name>
</gene>
<accession>A0ACB0JU55</accession>
<evidence type="ECO:0000313" key="1">
    <source>
        <dbReference type="EMBL" id="CAJ2648341.1"/>
    </source>
</evidence>
<proteinExistence type="predicted"/>
<keyword evidence="2" id="KW-1185">Reference proteome</keyword>
<comment type="caution">
    <text evidence="1">The sequence shown here is derived from an EMBL/GenBank/DDBJ whole genome shotgun (WGS) entry which is preliminary data.</text>
</comment>
<reference evidence="1" key="1">
    <citation type="submission" date="2023-10" db="EMBL/GenBank/DDBJ databases">
        <authorList>
            <person name="Rodriguez Cubillos JULIANA M."/>
            <person name="De Vega J."/>
        </authorList>
    </citation>
    <scope>NUCLEOTIDE SEQUENCE</scope>
</reference>
<dbReference type="Proteomes" id="UP001177021">
    <property type="component" value="Unassembled WGS sequence"/>
</dbReference>